<dbReference type="NCBIfam" id="TIGR01806">
    <property type="entry name" value="CM_mono2"/>
    <property type="match status" value="1"/>
</dbReference>
<feature type="signal peptide" evidence="6">
    <location>
        <begin position="1"/>
        <end position="22"/>
    </location>
</feature>
<comment type="function">
    <text evidence="5">Catalyzes the Claisen rearrangement of chorismate to prephenate.</text>
</comment>
<evidence type="ECO:0000256" key="5">
    <source>
        <dbReference type="PIRNR" id="PIRNR026640"/>
    </source>
</evidence>
<comment type="caution">
    <text evidence="8">The sequence shown here is derived from an EMBL/GenBank/DDBJ whole genome shotgun (WGS) entry which is preliminary data.</text>
</comment>
<evidence type="ECO:0000256" key="4">
    <source>
        <dbReference type="ARBA" id="ARBA00023235"/>
    </source>
</evidence>
<dbReference type="PATRIC" id="fig|50340.43.peg.3925"/>
<dbReference type="InterPro" id="IPR036979">
    <property type="entry name" value="CM_dom_sf"/>
</dbReference>
<evidence type="ECO:0000256" key="6">
    <source>
        <dbReference type="SAM" id="SignalP"/>
    </source>
</evidence>
<dbReference type="InterPro" id="IPR036263">
    <property type="entry name" value="Chorismate_II_sf"/>
</dbReference>
<dbReference type="OrthoDB" id="1262744at2"/>
<evidence type="ECO:0000313" key="8">
    <source>
        <dbReference type="EMBL" id="KPA92363.1"/>
    </source>
</evidence>
<reference evidence="8 9" key="1">
    <citation type="journal article" date="2015" name="PLoS ONE">
        <title>Rice-Infecting Pseudomonas Genomes Are Highly Accessorized and Harbor Multiple Putative Virulence Mechanisms to Cause Sheath Brown Rot.</title>
        <authorList>
            <person name="Quibod I.L."/>
            <person name="Grande G."/>
            <person name="Oreiro E.G."/>
            <person name="Borja F.N."/>
            <person name="Dossa G.S."/>
            <person name="Mauleon R."/>
            <person name="Cruz C.V."/>
            <person name="Oliva R."/>
        </authorList>
    </citation>
    <scope>NUCLEOTIDE SEQUENCE [LARGE SCALE GENOMIC DNA]</scope>
    <source>
        <strain evidence="8 9">IRRI 6609</strain>
    </source>
</reference>
<keyword evidence="9" id="KW-1185">Reference proteome</keyword>
<evidence type="ECO:0000256" key="2">
    <source>
        <dbReference type="ARBA" id="ARBA00012404"/>
    </source>
</evidence>
<dbReference type="UniPathway" id="UPA00120">
    <property type="reaction ID" value="UER00203"/>
</dbReference>
<proteinExistence type="predicted"/>
<evidence type="ECO:0000256" key="1">
    <source>
        <dbReference type="ARBA" id="ARBA00004817"/>
    </source>
</evidence>
<sequence precursor="true">MSPNNRIASLLLAACLSTSALAASPPAPDSLAPLLQTISERLTIANQVALTKWDSGKPVEDSTREQQVIANAREQAQAYQLKPEEVGQFIAAQIEANKLVQYALLAKWRNAGKAPVIARPDLVTQIRPVMDQLQVKLLKQYAAFAPHRQDPQCPAWLSQARRDLASDNIHDLALVRAVGELCLHPQ</sequence>
<feature type="chain" id="PRO_5005836341" description="Chorismate mutase" evidence="6">
    <location>
        <begin position="23"/>
        <end position="186"/>
    </location>
</feature>
<dbReference type="AlphaFoldDB" id="A0A0M9GJD1"/>
<dbReference type="Proteomes" id="UP000037931">
    <property type="component" value="Unassembled WGS sequence"/>
</dbReference>
<dbReference type="NCBIfam" id="NF006741">
    <property type="entry name" value="PRK09269.1"/>
    <property type="match status" value="1"/>
</dbReference>
<dbReference type="EC" id="5.4.99.5" evidence="2 5"/>
<dbReference type="SMART" id="SM00830">
    <property type="entry name" value="CM_2"/>
    <property type="match status" value="1"/>
</dbReference>
<dbReference type="PANTHER" id="PTHR38041">
    <property type="entry name" value="CHORISMATE MUTASE"/>
    <property type="match status" value="1"/>
</dbReference>
<dbReference type="RefSeq" id="WP_054062060.1">
    <property type="nucleotide sequence ID" value="NZ_JSYZ01000003.1"/>
</dbReference>
<dbReference type="InterPro" id="IPR051331">
    <property type="entry name" value="Chorismate_mutase-related"/>
</dbReference>
<dbReference type="SUPFAM" id="SSF48600">
    <property type="entry name" value="Chorismate mutase II"/>
    <property type="match status" value="1"/>
</dbReference>
<evidence type="ECO:0000259" key="7">
    <source>
        <dbReference type="PROSITE" id="PS51168"/>
    </source>
</evidence>
<dbReference type="EMBL" id="JSYZ01000003">
    <property type="protein sequence ID" value="KPA92363.1"/>
    <property type="molecule type" value="Genomic_DNA"/>
</dbReference>
<name>A0A0M9GJD1_9PSED</name>
<gene>
    <name evidence="8" type="ORF">PF66_01042</name>
</gene>
<organism evidence="8 9">
    <name type="scientific">Pseudomonas asplenii</name>
    <dbReference type="NCBI Taxonomy" id="53407"/>
    <lineage>
        <taxon>Bacteria</taxon>
        <taxon>Pseudomonadati</taxon>
        <taxon>Pseudomonadota</taxon>
        <taxon>Gammaproteobacteria</taxon>
        <taxon>Pseudomonadales</taxon>
        <taxon>Pseudomonadaceae</taxon>
        <taxon>Pseudomonas</taxon>
    </lineage>
</organism>
<protein>
    <recommendedName>
        <fullName evidence="2 5">Chorismate mutase</fullName>
        <ecNumber evidence="2 5">5.4.99.5</ecNumber>
    </recommendedName>
</protein>
<dbReference type="GO" id="GO:0009697">
    <property type="term" value="P:salicylic acid biosynthetic process"/>
    <property type="evidence" value="ECO:0007669"/>
    <property type="project" value="TreeGrafter"/>
</dbReference>
<dbReference type="Gene3D" id="1.20.59.10">
    <property type="entry name" value="Chorismate mutase"/>
    <property type="match status" value="1"/>
</dbReference>
<dbReference type="InterPro" id="IPR002701">
    <property type="entry name" value="CM_II_prokaryot"/>
</dbReference>
<comment type="catalytic activity">
    <reaction evidence="5">
        <text>chorismate = prephenate</text>
        <dbReference type="Rhea" id="RHEA:13897"/>
        <dbReference type="ChEBI" id="CHEBI:29748"/>
        <dbReference type="ChEBI" id="CHEBI:29934"/>
        <dbReference type="EC" id="5.4.99.5"/>
    </reaction>
</comment>
<evidence type="ECO:0000313" key="9">
    <source>
        <dbReference type="Proteomes" id="UP000037931"/>
    </source>
</evidence>
<dbReference type="GO" id="GO:0004106">
    <property type="term" value="F:chorismate mutase activity"/>
    <property type="evidence" value="ECO:0007669"/>
    <property type="project" value="UniProtKB-EC"/>
</dbReference>
<dbReference type="STRING" id="50340.PF66_01042"/>
<accession>A0A0M9GJD1</accession>
<dbReference type="PROSITE" id="PS51168">
    <property type="entry name" value="CHORISMATE_MUT_2"/>
    <property type="match status" value="1"/>
</dbReference>
<keyword evidence="3 6" id="KW-0732">Signal</keyword>
<dbReference type="PANTHER" id="PTHR38041:SF2">
    <property type="entry name" value="SECRETED CHORISMATE MUTASE"/>
    <property type="match status" value="1"/>
</dbReference>
<keyword evidence="4 5" id="KW-0413">Isomerase</keyword>
<dbReference type="GO" id="GO:0046417">
    <property type="term" value="P:chorismate metabolic process"/>
    <property type="evidence" value="ECO:0007669"/>
    <property type="project" value="InterPro"/>
</dbReference>
<dbReference type="Pfam" id="PF01817">
    <property type="entry name" value="CM_2"/>
    <property type="match status" value="1"/>
</dbReference>
<dbReference type="PIRSF" id="PIRSF026640">
    <property type="entry name" value="Peripl_chor_mut"/>
    <property type="match status" value="1"/>
</dbReference>
<evidence type="ECO:0000256" key="3">
    <source>
        <dbReference type="ARBA" id="ARBA00022729"/>
    </source>
</evidence>
<dbReference type="InterPro" id="IPR008240">
    <property type="entry name" value="Chorismate_mutase_periplasmic"/>
</dbReference>
<feature type="domain" description="Chorismate mutase" evidence="7">
    <location>
        <begin position="12"/>
        <end position="105"/>
    </location>
</feature>
<comment type="pathway">
    <text evidence="1 5">Metabolic intermediate biosynthesis; prephenate biosynthesis; prephenate from chorismate: step 1/1.</text>
</comment>